<dbReference type="STRING" id="1561998.A0A1I7UNQ6"/>
<dbReference type="AlphaFoldDB" id="A0A1I7UNQ6"/>
<feature type="domain" description="C-type lectin" evidence="1">
    <location>
        <begin position="151"/>
        <end position="257"/>
    </location>
</feature>
<reference evidence="3" key="1">
    <citation type="submission" date="2016-11" db="UniProtKB">
        <authorList>
            <consortium name="WormBaseParasite"/>
        </authorList>
    </citation>
    <scope>IDENTIFICATION</scope>
</reference>
<evidence type="ECO:0000313" key="3">
    <source>
        <dbReference type="WBParaSite" id="Csp11.Scaffold630.g17814.t2"/>
    </source>
</evidence>
<dbReference type="Proteomes" id="UP000095282">
    <property type="component" value="Unplaced"/>
</dbReference>
<proteinExistence type="predicted"/>
<dbReference type="Pfam" id="PF08277">
    <property type="entry name" value="PAN_3"/>
    <property type="match status" value="1"/>
</dbReference>
<dbReference type="InterPro" id="IPR001304">
    <property type="entry name" value="C-type_lectin-like"/>
</dbReference>
<dbReference type="PANTHER" id="PTHR47629">
    <property type="entry name" value="C-TYPE LECTIN-RELATED"/>
    <property type="match status" value="1"/>
</dbReference>
<sequence>MTLFRGVVDSIENCVKMRTKNSTLCTIQCAKSSECLLALMNESACFHCFYGNLTSFERIDSNYYIALKVNSRIKRIRKQENNKQTSTSLSTLVKYSNPSKLVMPFENSGTCPSGKYNLKKCDKGWRMFLRNTTWICLKVIVDNSRMLDGTEADGLCEKNGAQLSGLDSEKERDFAYEKAPELVESNNSTGIWIDGRRREDCKKVNTGTCNGTTAFDFSDTTLTQKGGYRWNEGEPNGYTETPPQDCIFMIIKKITNWTGNGFLDDLAYH</sequence>
<keyword evidence="2" id="KW-1185">Reference proteome</keyword>
<dbReference type="eggNOG" id="KOG4297">
    <property type="taxonomic scope" value="Eukaryota"/>
</dbReference>
<accession>A0A1I7UNQ6</accession>
<organism evidence="2 3">
    <name type="scientific">Caenorhabditis tropicalis</name>
    <dbReference type="NCBI Taxonomy" id="1561998"/>
    <lineage>
        <taxon>Eukaryota</taxon>
        <taxon>Metazoa</taxon>
        <taxon>Ecdysozoa</taxon>
        <taxon>Nematoda</taxon>
        <taxon>Chromadorea</taxon>
        <taxon>Rhabditida</taxon>
        <taxon>Rhabditina</taxon>
        <taxon>Rhabditomorpha</taxon>
        <taxon>Rhabditoidea</taxon>
        <taxon>Rhabditidae</taxon>
        <taxon>Peloderinae</taxon>
        <taxon>Caenorhabditis</taxon>
    </lineage>
</organism>
<protein>
    <submittedName>
        <fullName evidence="3">C-type lectin domain-containing protein</fullName>
    </submittedName>
</protein>
<dbReference type="InterPro" id="IPR016186">
    <property type="entry name" value="C-type_lectin-like/link_sf"/>
</dbReference>
<dbReference type="InterPro" id="IPR006583">
    <property type="entry name" value="PAN-3_domain"/>
</dbReference>
<dbReference type="SUPFAM" id="SSF56436">
    <property type="entry name" value="C-type lectin-like"/>
    <property type="match status" value="1"/>
</dbReference>
<dbReference type="InterPro" id="IPR016187">
    <property type="entry name" value="CTDL_fold"/>
</dbReference>
<evidence type="ECO:0000313" key="2">
    <source>
        <dbReference type="Proteomes" id="UP000095282"/>
    </source>
</evidence>
<dbReference type="Gene3D" id="3.10.100.10">
    <property type="entry name" value="Mannose-Binding Protein A, subunit A"/>
    <property type="match status" value="1"/>
</dbReference>
<name>A0A1I7UNQ6_9PELO</name>
<dbReference type="CDD" id="cd00037">
    <property type="entry name" value="CLECT"/>
    <property type="match status" value="1"/>
</dbReference>
<evidence type="ECO:0000259" key="1">
    <source>
        <dbReference type="PROSITE" id="PS50041"/>
    </source>
</evidence>
<dbReference type="PROSITE" id="PS50041">
    <property type="entry name" value="C_TYPE_LECTIN_2"/>
    <property type="match status" value="1"/>
</dbReference>
<dbReference type="WBParaSite" id="Csp11.Scaffold630.g17814.t2">
    <property type="protein sequence ID" value="Csp11.Scaffold630.g17814.t2"/>
    <property type="gene ID" value="Csp11.Scaffold630.g17814"/>
</dbReference>